<dbReference type="Proteomes" id="UP000218263">
    <property type="component" value="Chromosome"/>
</dbReference>
<dbReference type="SMART" id="SM00448">
    <property type="entry name" value="REC"/>
    <property type="match status" value="1"/>
</dbReference>
<reference evidence="1 2" key="1">
    <citation type="submission" date="2015-12" db="EMBL/GenBank/DDBJ databases">
        <title>Genome sequence of Mucilaginibacter gotjawali.</title>
        <authorList>
            <person name="Lee J.S."/>
            <person name="Lee K.C."/>
            <person name="Kim K.K."/>
            <person name="Lee B.W."/>
        </authorList>
    </citation>
    <scope>NUCLEOTIDE SEQUENCE [LARGE SCALE GENOMIC DNA]</scope>
    <source>
        <strain evidence="1 2">SA3-7</strain>
    </source>
</reference>
<proteinExistence type="predicted"/>
<organism evidence="1 2">
    <name type="scientific">Mucilaginibacter gotjawali</name>
    <dbReference type="NCBI Taxonomy" id="1550579"/>
    <lineage>
        <taxon>Bacteria</taxon>
        <taxon>Pseudomonadati</taxon>
        <taxon>Bacteroidota</taxon>
        <taxon>Sphingobacteriia</taxon>
        <taxon>Sphingobacteriales</taxon>
        <taxon>Sphingobacteriaceae</taxon>
        <taxon>Mucilaginibacter</taxon>
    </lineage>
</organism>
<gene>
    <name evidence="1" type="ORF">MgSA37_01713</name>
</gene>
<dbReference type="InterPro" id="IPR011006">
    <property type="entry name" value="CheY-like_superfamily"/>
</dbReference>
<dbReference type="GO" id="GO:0000160">
    <property type="term" value="P:phosphorelay signal transduction system"/>
    <property type="evidence" value="ECO:0007669"/>
    <property type="project" value="InterPro"/>
</dbReference>
<protein>
    <submittedName>
        <fullName evidence="1">Chemotaxis-specific methylesterase</fullName>
    </submittedName>
</protein>
<dbReference type="OrthoDB" id="1121174at2"/>
<dbReference type="AlphaFoldDB" id="A0A0X8X4Q4"/>
<dbReference type="PANTHER" id="PTHR44520:SF2">
    <property type="entry name" value="RESPONSE REGULATOR RCP1"/>
    <property type="match status" value="1"/>
</dbReference>
<evidence type="ECO:0000313" key="1">
    <source>
        <dbReference type="EMBL" id="BAU53544.1"/>
    </source>
</evidence>
<dbReference type="Pfam" id="PF00072">
    <property type="entry name" value="Response_reg"/>
    <property type="match status" value="1"/>
</dbReference>
<dbReference type="EMBL" id="AP017313">
    <property type="protein sequence ID" value="BAU53544.1"/>
    <property type="molecule type" value="Genomic_DNA"/>
</dbReference>
<dbReference type="PROSITE" id="PS50110">
    <property type="entry name" value="RESPONSE_REGULATORY"/>
    <property type="match status" value="1"/>
</dbReference>
<keyword evidence="2" id="KW-1185">Reference proteome</keyword>
<dbReference type="Gene3D" id="3.40.50.2300">
    <property type="match status" value="1"/>
</dbReference>
<dbReference type="PANTHER" id="PTHR44520">
    <property type="entry name" value="RESPONSE REGULATOR RCP1-RELATED"/>
    <property type="match status" value="1"/>
</dbReference>
<dbReference type="KEGG" id="mgot:MgSA37_01713"/>
<sequence length="141" mass="16152">MNRELSFIIIDDSELDCYVTQKFLQRANQNLIIKTFNDAQEALELIRENNNFDVVPPTIILLDLQMPVMSGFKFVEEFEKIPAEIQKKYVIIVLTVLSSSNDPKDIYKILTFKTVKSLVEKPLTLEKLASLLKHVPPAGNK</sequence>
<accession>A0A0X8X4Q4</accession>
<evidence type="ECO:0000313" key="2">
    <source>
        <dbReference type="Proteomes" id="UP000218263"/>
    </source>
</evidence>
<dbReference type="InterPro" id="IPR052893">
    <property type="entry name" value="TCS_response_regulator"/>
</dbReference>
<dbReference type="InterPro" id="IPR001789">
    <property type="entry name" value="Sig_transdc_resp-reg_receiver"/>
</dbReference>
<dbReference type="RefSeq" id="WP_096351143.1">
    <property type="nucleotide sequence ID" value="NZ_AP017313.1"/>
</dbReference>
<dbReference type="SUPFAM" id="SSF52172">
    <property type="entry name" value="CheY-like"/>
    <property type="match status" value="1"/>
</dbReference>
<name>A0A0X8X4Q4_9SPHI</name>